<proteinExistence type="predicted"/>
<dbReference type="KEGG" id="mdb:OVN18_03995"/>
<dbReference type="RefSeq" id="WP_267738279.1">
    <property type="nucleotide sequence ID" value="NZ_CP113089.1"/>
</dbReference>
<keyword evidence="1" id="KW-0812">Transmembrane</keyword>
<protein>
    <submittedName>
        <fullName evidence="2">Uncharacterized protein</fullName>
    </submittedName>
</protein>
<feature type="transmembrane region" description="Helical" evidence="1">
    <location>
        <begin position="21"/>
        <end position="43"/>
    </location>
</feature>
<keyword evidence="1" id="KW-0472">Membrane</keyword>
<dbReference type="EMBL" id="CP113089">
    <property type="protein sequence ID" value="WAB82177.1"/>
    <property type="molecule type" value="Genomic_DNA"/>
</dbReference>
<organism evidence="2 3">
    <name type="scientific">Microcella daejeonensis</name>
    <dbReference type="NCBI Taxonomy" id="2994971"/>
    <lineage>
        <taxon>Bacteria</taxon>
        <taxon>Bacillati</taxon>
        <taxon>Actinomycetota</taxon>
        <taxon>Actinomycetes</taxon>
        <taxon>Micrococcales</taxon>
        <taxon>Microbacteriaceae</taxon>
        <taxon>Microcella</taxon>
    </lineage>
</organism>
<evidence type="ECO:0000256" key="1">
    <source>
        <dbReference type="SAM" id="Phobius"/>
    </source>
</evidence>
<feature type="transmembrane region" description="Helical" evidence="1">
    <location>
        <begin position="55"/>
        <end position="74"/>
    </location>
</feature>
<accession>A0A9E8SC36</accession>
<dbReference type="AlphaFoldDB" id="A0A9E8SC36"/>
<keyword evidence="1" id="KW-1133">Transmembrane helix</keyword>
<gene>
    <name evidence="2" type="ORF">OVN18_03995</name>
</gene>
<feature type="transmembrane region" description="Helical" evidence="1">
    <location>
        <begin position="86"/>
        <end position="103"/>
    </location>
</feature>
<dbReference type="Proteomes" id="UP001164706">
    <property type="component" value="Chromosome"/>
</dbReference>
<evidence type="ECO:0000313" key="3">
    <source>
        <dbReference type="Proteomes" id="UP001164706"/>
    </source>
</evidence>
<sequence length="104" mass="11062">MSTESTPRASRIAALLARHRRLVGAAAAAIALALAVLWVIVVPEKAAETTGVQRFALEWAHPLCWLLLAVAGALHAMRAPDRLRDAVGWSALVAYGAFLLALLL</sequence>
<reference evidence="2" key="1">
    <citation type="submission" date="2022-11" db="EMBL/GenBank/DDBJ databases">
        <title>Description of Microcella daejonensis nov. sp, isolated from riverside soil.</title>
        <authorList>
            <person name="Molina K.M."/>
            <person name="Kim S.B."/>
        </authorList>
    </citation>
    <scope>NUCLEOTIDE SEQUENCE</scope>
    <source>
        <strain evidence="2">MMS21-STM12</strain>
    </source>
</reference>
<keyword evidence="3" id="KW-1185">Reference proteome</keyword>
<name>A0A9E8SC36_9MICO</name>
<evidence type="ECO:0000313" key="2">
    <source>
        <dbReference type="EMBL" id="WAB82177.1"/>
    </source>
</evidence>